<name>A0A179BXB7_RHILE</name>
<gene>
    <name evidence="1" type="ORF">A4U53_17015</name>
</gene>
<evidence type="ECO:0000313" key="1">
    <source>
        <dbReference type="EMBL" id="OAP95821.1"/>
    </source>
</evidence>
<comment type="caution">
    <text evidence="1">The sequence shown here is derived from an EMBL/GenBank/DDBJ whole genome shotgun (WGS) entry which is preliminary data.</text>
</comment>
<dbReference type="AlphaFoldDB" id="A0A179BXB7"/>
<accession>A0A179BXB7</accession>
<dbReference type="RefSeq" id="WP_064246415.1">
    <property type="nucleotide sequence ID" value="NZ_JAAXDH010000036.1"/>
</dbReference>
<proteinExistence type="predicted"/>
<sequence length="67" mass="7325">MEASQPNPWPLTLATGSGSVTAPVGLLRLDIQKDLFLSSSNVIHPIKVRQNEMIKGSRYGDGYRDVV</sequence>
<reference evidence="1" key="1">
    <citation type="submission" date="2016-04" db="EMBL/GenBank/DDBJ databases">
        <title>Fast-growing isolate from the root nodules of Vavilovia formosa.</title>
        <authorList>
            <person name="Kimeklis A."/>
            <person name="Safronova V."/>
            <person name="Belimov A."/>
            <person name="Andronov E."/>
        </authorList>
    </citation>
    <scope>NUCLEOTIDE SEQUENCE [LARGE SCALE GENOMIC DNA]</scope>
    <source>
        <strain evidence="1">Vaf-46</strain>
    </source>
</reference>
<organism evidence="1">
    <name type="scientific">Rhizobium leguminosarum</name>
    <dbReference type="NCBI Taxonomy" id="384"/>
    <lineage>
        <taxon>Bacteria</taxon>
        <taxon>Pseudomonadati</taxon>
        <taxon>Pseudomonadota</taxon>
        <taxon>Alphaproteobacteria</taxon>
        <taxon>Hyphomicrobiales</taxon>
        <taxon>Rhizobiaceae</taxon>
        <taxon>Rhizobium/Agrobacterium group</taxon>
        <taxon>Rhizobium</taxon>
    </lineage>
</organism>
<protein>
    <submittedName>
        <fullName evidence="1">Uncharacterized protein</fullName>
    </submittedName>
</protein>
<dbReference type="EMBL" id="LWBS01000097">
    <property type="protein sequence ID" value="OAP95821.1"/>
    <property type="molecule type" value="Genomic_DNA"/>
</dbReference>